<protein>
    <submittedName>
        <fullName evidence="1">ATPase</fullName>
    </submittedName>
</protein>
<dbReference type="Gene3D" id="3.40.50.300">
    <property type="entry name" value="P-loop containing nucleotide triphosphate hydrolases"/>
    <property type="match status" value="1"/>
</dbReference>
<dbReference type="InterPro" id="IPR050678">
    <property type="entry name" value="DNA_Partitioning_ATPase"/>
</dbReference>
<dbReference type="InterPro" id="IPR009744">
    <property type="entry name" value="VirC1"/>
</dbReference>
<name>A0ABQ0PPD4_9PROT</name>
<keyword evidence="2" id="KW-1185">Reference proteome</keyword>
<gene>
    <name evidence="1" type="ORF">AA14337_0781</name>
</gene>
<dbReference type="GeneID" id="29556378"/>
<dbReference type="InterPro" id="IPR027417">
    <property type="entry name" value="P-loop_NTPase"/>
</dbReference>
<dbReference type="PANTHER" id="PTHR13696:SF96">
    <property type="entry name" value="COBQ_COBB_MIND_PARA NUCLEOTIDE BINDING DOMAIN-CONTAINING PROTEIN"/>
    <property type="match status" value="1"/>
</dbReference>
<dbReference type="PANTHER" id="PTHR13696">
    <property type="entry name" value="P-LOOP CONTAINING NUCLEOSIDE TRIPHOSPHATE HYDROLASE"/>
    <property type="match status" value="1"/>
</dbReference>
<dbReference type="CDD" id="cd02042">
    <property type="entry name" value="ParAB_family"/>
    <property type="match status" value="1"/>
</dbReference>
<dbReference type="Proteomes" id="UP001065047">
    <property type="component" value="Unassembled WGS sequence"/>
</dbReference>
<evidence type="ECO:0000313" key="2">
    <source>
        <dbReference type="Proteomes" id="UP001065047"/>
    </source>
</evidence>
<organism evidence="1 2">
    <name type="scientific">Acetobacter malorum DSM 14337</name>
    <dbReference type="NCBI Taxonomy" id="1307910"/>
    <lineage>
        <taxon>Bacteria</taxon>
        <taxon>Pseudomonadati</taxon>
        <taxon>Pseudomonadota</taxon>
        <taxon>Alphaproteobacteria</taxon>
        <taxon>Acetobacterales</taxon>
        <taxon>Acetobacteraceae</taxon>
        <taxon>Acetobacter</taxon>
    </lineage>
</organism>
<comment type="caution">
    <text evidence="1">The sequence shown here is derived from an EMBL/GenBank/DDBJ whole genome shotgun (WGS) entry which is preliminary data.</text>
</comment>
<dbReference type="SUPFAM" id="SSF52540">
    <property type="entry name" value="P-loop containing nucleoside triphosphate hydrolases"/>
    <property type="match status" value="1"/>
</dbReference>
<dbReference type="PIRSF" id="PIRSF009320">
    <property type="entry name" value="Nuc_binding_HP_1000"/>
    <property type="match status" value="1"/>
</dbReference>
<sequence>MPVVSFANPKGGVGKSTTALVLGTTLANAGHKVTIIDADPRQVLHYWRTSGTSKNPVNVIGNVTESNVIRLIQERAAIDEVVLVDLEGTASLVLSRAISRSDLILIPMQAASLDALGAGEVLGLIEQEEEAYNRKIDARIIFTRTNPAITTKIERQIIDSLKNQGRPHLKTHLFQRQAYNAMFAALADLDELVDYDIANLNKAQKNASDLADELVSILAEQQAHEENDHV</sequence>
<evidence type="ECO:0000313" key="1">
    <source>
        <dbReference type="EMBL" id="GBQ77309.1"/>
    </source>
</evidence>
<dbReference type="RefSeq" id="WP_061505154.1">
    <property type="nucleotide sequence ID" value="NZ_BAPF01000006.1"/>
</dbReference>
<dbReference type="EMBL" id="BAPF01000006">
    <property type="protein sequence ID" value="GBQ77309.1"/>
    <property type="molecule type" value="Genomic_DNA"/>
</dbReference>
<accession>A0ABQ0PPD4</accession>
<proteinExistence type="predicted"/>
<reference evidence="1" key="1">
    <citation type="submission" date="2013-04" db="EMBL/GenBank/DDBJ databases">
        <title>The genome sequencing project of 58 acetic acid bacteria.</title>
        <authorList>
            <person name="Okamoto-Kainuma A."/>
            <person name="Ishikawa M."/>
            <person name="Umino S."/>
            <person name="Koizumi Y."/>
            <person name="Shiwa Y."/>
            <person name="Yoshikawa H."/>
            <person name="Matsutani M."/>
            <person name="Matsushita K."/>
        </authorList>
    </citation>
    <scope>NUCLEOTIDE SEQUENCE</scope>
    <source>
        <strain evidence="1">DSM 14337</strain>
    </source>
</reference>
<dbReference type="Pfam" id="PF07015">
    <property type="entry name" value="VirC1"/>
    <property type="match status" value="1"/>
</dbReference>